<dbReference type="PANTHER" id="PTHR43400">
    <property type="entry name" value="FUMARATE REDUCTASE"/>
    <property type="match status" value="1"/>
</dbReference>
<dbReference type="SUPFAM" id="SSF56425">
    <property type="entry name" value="Succinate dehydrogenase/fumarate reductase flavoprotein, catalytic domain"/>
    <property type="match status" value="1"/>
</dbReference>
<evidence type="ECO:0000256" key="3">
    <source>
        <dbReference type="ARBA" id="ARBA00022827"/>
    </source>
</evidence>
<dbReference type="RefSeq" id="WP_030530707.1">
    <property type="nucleotide sequence ID" value="NZ_JOIJ01000002.1"/>
</dbReference>
<keyword evidence="3" id="KW-0274">FAD</keyword>
<keyword evidence="4" id="KW-0560">Oxidoreductase</keyword>
<comment type="cofactor">
    <cofactor evidence="1">
        <name>FAD</name>
        <dbReference type="ChEBI" id="CHEBI:57692"/>
    </cofactor>
</comment>
<keyword evidence="2" id="KW-0285">Flavoprotein</keyword>
<dbReference type="Pfam" id="PF00890">
    <property type="entry name" value="FAD_binding_2"/>
    <property type="match status" value="1"/>
</dbReference>
<dbReference type="InterPro" id="IPR050315">
    <property type="entry name" value="FAD-oxidoreductase_2"/>
</dbReference>
<dbReference type="InterPro" id="IPR027477">
    <property type="entry name" value="Succ_DH/fumarate_Rdtase_cat_sf"/>
</dbReference>
<dbReference type="InterPro" id="IPR036188">
    <property type="entry name" value="FAD/NAD-bd_sf"/>
</dbReference>
<dbReference type="GO" id="GO:0008202">
    <property type="term" value="P:steroid metabolic process"/>
    <property type="evidence" value="ECO:0007669"/>
    <property type="project" value="UniProtKB-ARBA"/>
</dbReference>
<dbReference type="Gene3D" id="3.90.700.10">
    <property type="entry name" value="Succinate dehydrogenase/fumarate reductase flavoprotein, catalytic domain"/>
    <property type="match status" value="1"/>
</dbReference>
<evidence type="ECO:0000256" key="1">
    <source>
        <dbReference type="ARBA" id="ARBA00001974"/>
    </source>
</evidence>
<keyword evidence="7" id="KW-1185">Reference proteome</keyword>
<evidence type="ECO:0000256" key="4">
    <source>
        <dbReference type="ARBA" id="ARBA00023002"/>
    </source>
</evidence>
<dbReference type="PANTHER" id="PTHR43400:SF10">
    <property type="entry name" value="3-OXOSTEROID 1-DEHYDROGENASE"/>
    <property type="match status" value="1"/>
</dbReference>
<gene>
    <name evidence="6" type="ORF">JD82_01491</name>
</gene>
<evidence type="ECO:0000313" key="7">
    <source>
        <dbReference type="Proteomes" id="UP000317303"/>
    </source>
</evidence>
<name>A0A660CD73_9PSEU</name>
<reference evidence="6 7" key="1">
    <citation type="submission" date="2019-07" db="EMBL/GenBank/DDBJ databases">
        <title>R&amp;d 2014.</title>
        <authorList>
            <person name="Klenk H.-P."/>
        </authorList>
    </citation>
    <scope>NUCLEOTIDE SEQUENCE [LARGE SCALE GENOMIC DNA]</scope>
    <source>
        <strain evidence="6 7">DSM 43194</strain>
    </source>
</reference>
<dbReference type="Proteomes" id="UP000317303">
    <property type="component" value="Unassembled WGS sequence"/>
</dbReference>
<proteinExistence type="predicted"/>
<feature type="domain" description="FAD-dependent oxidoreductase 2 FAD-binding" evidence="5">
    <location>
        <begin position="8"/>
        <end position="529"/>
    </location>
</feature>
<dbReference type="SUPFAM" id="SSF51905">
    <property type="entry name" value="FAD/NAD(P)-binding domain"/>
    <property type="match status" value="1"/>
</dbReference>
<dbReference type="OrthoDB" id="9813348at2"/>
<evidence type="ECO:0000259" key="5">
    <source>
        <dbReference type="Pfam" id="PF00890"/>
    </source>
</evidence>
<comment type="caution">
    <text evidence="6">The sequence shown here is derived from an EMBL/GenBank/DDBJ whole genome shotgun (WGS) entry which is preliminary data.</text>
</comment>
<dbReference type="Gene3D" id="3.50.50.60">
    <property type="entry name" value="FAD/NAD(P)-binding domain"/>
    <property type="match status" value="2"/>
</dbReference>
<protein>
    <submittedName>
        <fullName evidence="6">3-oxosteroid 1-dehydrogenase</fullName>
    </submittedName>
</protein>
<accession>A0A660CD73</accession>
<dbReference type="AlphaFoldDB" id="A0A660CD73"/>
<organism evidence="6 7">
    <name type="scientific">Prauserella rugosa</name>
    <dbReference type="NCBI Taxonomy" id="43354"/>
    <lineage>
        <taxon>Bacteria</taxon>
        <taxon>Bacillati</taxon>
        <taxon>Actinomycetota</taxon>
        <taxon>Actinomycetes</taxon>
        <taxon>Pseudonocardiales</taxon>
        <taxon>Pseudonocardiaceae</taxon>
        <taxon>Prauserella</taxon>
    </lineage>
</organism>
<dbReference type="EMBL" id="VLJV01000001">
    <property type="protein sequence ID" value="TWH19663.1"/>
    <property type="molecule type" value="Genomic_DNA"/>
</dbReference>
<evidence type="ECO:0000256" key="2">
    <source>
        <dbReference type="ARBA" id="ARBA00022630"/>
    </source>
</evidence>
<sequence>MVEAREPVIVVGAGLSGLATALGAAVRGRDVIVFEAADLVGGAAAYSGGQVWIGANPVAEREGIEDSLGRTETYVRAIAHDDPEVLDEKAMLRWIHTGPDAVRYWEDLGAIRWKVIPGLADYHNEADGALPVGRYLTNEVLDGAVLGPWRDKLRVSPYFPVGTTYDELMEKGRRASYVDSEEEKAEKADHAGVPAFGIADGREYEQAAGADPLTFGTGVVASFLRRVLQEERIDIRPSHPVTALLSEHGRVVGVRADGPEGPVEVRGPVVLATSTYDWDPDLVREMVELEPEDFGSVAPESLRGDGIKLAREVGAAIAKIPATSVPMLPGWRSQVGTGYGYGPEYAMPHTMIVDAAGRRFCNDSYWVDIVAKTLAPGDKHLPFFLVWDDQHRQKYGLAATPPGGEYPEGWVTSAPTLAELGAKLGIDGEQLTRTAERFNHHAARGQDPDFGRGTVTYVNRFAGDPAHTPCPVLGELTRAPFHGLRLKFVGTGIGSSGVHIDGDGHVLDGDGATIDGLYAVGSCAALTTTGTGYNSGFALGRGITLAYLVSAELGGAPVP</sequence>
<dbReference type="GO" id="GO:0033765">
    <property type="term" value="F:steroid dehydrogenase activity, acting on the CH-CH group of donors"/>
    <property type="evidence" value="ECO:0007669"/>
    <property type="project" value="UniProtKB-ARBA"/>
</dbReference>
<dbReference type="InterPro" id="IPR003953">
    <property type="entry name" value="FAD-dep_OxRdtase_2_FAD-bd"/>
</dbReference>
<evidence type="ECO:0000313" key="6">
    <source>
        <dbReference type="EMBL" id="TWH19663.1"/>
    </source>
</evidence>